<organism evidence="2 3">
    <name type="scientific">Dyella humi</name>
    <dbReference type="NCBI Taxonomy" id="1770547"/>
    <lineage>
        <taxon>Bacteria</taxon>
        <taxon>Pseudomonadati</taxon>
        <taxon>Pseudomonadota</taxon>
        <taxon>Gammaproteobacteria</taxon>
        <taxon>Lysobacterales</taxon>
        <taxon>Rhodanobacteraceae</taxon>
        <taxon>Dyella</taxon>
    </lineage>
</organism>
<feature type="transmembrane region" description="Helical" evidence="1">
    <location>
        <begin position="35"/>
        <end position="54"/>
    </location>
</feature>
<dbReference type="EMBL" id="JADIKI010000021">
    <property type="protein sequence ID" value="MFK2853345.1"/>
    <property type="molecule type" value="Genomic_DNA"/>
</dbReference>
<name>A0ABW8IEU3_9GAMM</name>
<protein>
    <submittedName>
        <fullName evidence="2">Uncharacterized protein</fullName>
    </submittedName>
</protein>
<evidence type="ECO:0000313" key="3">
    <source>
        <dbReference type="Proteomes" id="UP001620409"/>
    </source>
</evidence>
<keyword evidence="1" id="KW-1133">Transmembrane helix</keyword>
<evidence type="ECO:0000256" key="1">
    <source>
        <dbReference type="SAM" id="Phobius"/>
    </source>
</evidence>
<reference evidence="2 3" key="1">
    <citation type="submission" date="2020-10" db="EMBL/GenBank/DDBJ databases">
        <title>Phylogeny of dyella-like bacteria.</title>
        <authorList>
            <person name="Fu J."/>
        </authorList>
    </citation>
    <scope>NUCLEOTIDE SEQUENCE [LARGE SCALE GENOMIC DNA]</scope>
    <source>
        <strain evidence="2 3">DHG40</strain>
    </source>
</reference>
<evidence type="ECO:0000313" key="2">
    <source>
        <dbReference type="EMBL" id="MFK2853345.1"/>
    </source>
</evidence>
<feature type="transmembrane region" description="Helical" evidence="1">
    <location>
        <begin position="81"/>
        <end position="101"/>
    </location>
</feature>
<keyword evidence="1" id="KW-0812">Transmembrane</keyword>
<keyword evidence="3" id="KW-1185">Reference proteome</keyword>
<sequence length="108" mass="11775">MRYLSLALLSPTLLVLVWLYWTFPKGAVSLWRRLYDGAVIGITLGACVVTSMQVDASTVASTIDAFGRQSGQIWTQVKPALYGYGVATVLLGAGLLIRSLIWRRGSAR</sequence>
<proteinExistence type="predicted"/>
<dbReference type="Proteomes" id="UP001620409">
    <property type="component" value="Unassembled WGS sequence"/>
</dbReference>
<gene>
    <name evidence="2" type="ORF">ISP18_01875</name>
</gene>
<feature type="transmembrane region" description="Helical" evidence="1">
    <location>
        <begin position="6"/>
        <end position="23"/>
    </location>
</feature>
<keyword evidence="1" id="KW-0472">Membrane</keyword>
<dbReference type="RefSeq" id="WP_380016485.1">
    <property type="nucleotide sequence ID" value="NZ_JADIKI010000021.1"/>
</dbReference>
<accession>A0ABW8IEU3</accession>
<comment type="caution">
    <text evidence="2">The sequence shown here is derived from an EMBL/GenBank/DDBJ whole genome shotgun (WGS) entry which is preliminary data.</text>
</comment>